<protein>
    <submittedName>
        <fullName evidence="2">Uncharacterized protein DUF4293</fullName>
    </submittedName>
</protein>
<sequence length="157" mass="17576">MIQRIQTIWLLLATVVILGLFIFPYLNYIDLVGLGKKMFVTGEYSASNNESVKQSSFTLQTIATILVALVPLITIFQYKNRKLQIKLIYLSIVLIALLGVWMYFTSAATLDLISQKFGANNIGVGFFLLPIAIIFLAMAIGGIRKDEKLIKSADRLR</sequence>
<feature type="transmembrane region" description="Helical" evidence="1">
    <location>
        <begin position="57"/>
        <end position="75"/>
    </location>
</feature>
<organism evidence="2 3">
    <name type="scientific">Sphingobacterium alimentarium</name>
    <dbReference type="NCBI Taxonomy" id="797292"/>
    <lineage>
        <taxon>Bacteria</taxon>
        <taxon>Pseudomonadati</taxon>
        <taxon>Bacteroidota</taxon>
        <taxon>Sphingobacteriia</taxon>
        <taxon>Sphingobacteriales</taxon>
        <taxon>Sphingobacteriaceae</taxon>
        <taxon>Sphingobacterium</taxon>
    </lineage>
</organism>
<dbReference type="Pfam" id="PF14126">
    <property type="entry name" value="DUF4293"/>
    <property type="match status" value="1"/>
</dbReference>
<keyword evidence="3" id="KW-1185">Reference proteome</keyword>
<evidence type="ECO:0000256" key="1">
    <source>
        <dbReference type="SAM" id="Phobius"/>
    </source>
</evidence>
<comment type="caution">
    <text evidence="2">The sequence shown here is derived from an EMBL/GenBank/DDBJ whole genome shotgun (WGS) entry which is preliminary data.</text>
</comment>
<feature type="transmembrane region" description="Helical" evidence="1">
    <location>
        <begin position="87"/>
        <end position="104"/>
    </location>
</feature>
<dbReference type="InterPro" id="IPR025635">
    <property type="entry name" value="DUF4293"/>
</dbReference>
<accession>A0A4R3VYK2</accession>
<dbReference type="OrthoDB" id="594989at2"/>
<keyword evidence="1" id="KW-0812">Transmembrane</keyword>
<name>A0A4R3VYK2_9SPHI</name>
<dbReference type="RefSeq" id="WP_132777373.1">
    <property type="nucleotide sequence ID" value="NZ_SMBZ01000014.1"/>
</dbReference>
<proteinExistence type="predicted"/>
<gene>
    <name evidence="2" type="ORF">EDC17_101429</name>
</gene>
<dbReference type="AlphaFoldDB" id="A0A4R3VYK2"/>
<evidence type="ECO:0000313" key="3">
    <source>
        <dbReference type="Proteomes" id="UP000295197"/>
    </source>
</evidence>
<reference evidence="2 3" key="1">
    <citation type="submission" date="2019-03" db="EMBL/GenBank/DDBJ databases">
        <title>Genomic Encyclopedia of Type Strains, Phase IV (KMG-IV): sequencing the most valuable type-strain genomes for metagenomic binning, comparative biology and taxonomic classification.</title>
        <authorList>
            <person name="Goeker M."/>
        </authorList>
    </citation>
    <scope>NUCLEOTIDE SEQUENCE [LARGE SCALE GENOMIC DNA]</scope>
    <source>
        <strain evidence="2 3">DSM 22362</strain>
    </source>
</reference>
<feature type="transmembrane region" description="Helical" evidence="1">
    <location>
        <begin position="124"/>
        <end position="143"/>
    </location>
</feature>
<feature type="transmembrane region" description="Helical" evidence="1">
    <location>
        <begin position="7"/>
        <end position="26"/>
    </location>
</feature>
<evidence type="ECO:0000313" key="2">
    <source>
        <dbReference type="EMBL" id="TCV15193.1"/>
    </source>
</evidence>
<dbReference type="Proteomes" id="UP000295197">
    <property type="component" value="Unassembled WGS sequence"/>
</dbReference>
<keyword evidence="1" id="KW-1133">Transmembrane helix</keyword>
<keyword evidence="1" id="KW-0472">Membrane</keyword>
<dbReference type="EMBL" id="SMBZ01000014">
    <property type="protein sequence ID" value="TCV15193.1"/>
    <property type="molecule type" value="Genomic_DNA"/>
</dbReference>